<evidence type="ECO:0000256" key="1">
    <source>
        <dbReference type="SAM" id="MobiDB-lite"/>
    </source>
</evidence>
<dbReference type="Pfam" id="PF02014">
    <property type="entry name" value="Reeler"/>
    <property type="match status" value="1"/>
</dbReference>
<reference evidence="4 5" key="1">
    <citation type="journal article" date="2014" name="Nature">
        <title>The genome of the recently domesticated crop plant sugar beet (Beta vulgaris).</title>
        <authorList>
            <person name="Dohm J.C."/>
            <person name="Minoche A.E."/>
            <person name="Holtgrawe D."/>
            <person name="Capella-Gutierrez S."/>
            <person name="Zakrzewski F."/>
            <person name="Tafer H."/>
            <person name="Rupp O."/>
            <person name="Sorensen T.R."/>
            <person name="Stracke R."/>
            <person name="Reinhardt R."/>
            <person name="Goesmann A."/>
            <person name="Kraft T."/>
            <person name="Schulz B."/>
            <person name="Stadler P.F."/>
            <person name="Schmidt T."/>
            <person name="Gabaldon T."/>
            <person name="Lehrach H."/>
            <person name="Weisshaar B."/>
            <person name="Himmelbauer H."/>
        </authorList>
    </citation>
    <scope>NUCLEOTIDE SEQUENCE [LARGE SCALE GENOMIC DNA]</scope>
    <source>
        <tissue evidence="4">Taproot</tissue>
    </source>
</reference>
<evidence type="ECO:0000313" key="5">
    <source>
        <dbReference type="Proteomes" id="UP000035740"/>
    </source>
</evidence>
<feature type="chain" id="PRO_5005292196" description="Reelin domain-containing protein" evidence="2">
    <location>
        <begin position="23"/>
        <end position="135"/>
    </location>
</feature>
<protein>
    <recommendedName>
        <fullName evidence="3">Reelin domain-containing protein</fullName>
    </recommendedName>
</protein>
<dbReference type="InterPro" id="IPR002861">
    <property type="entry name" value="Reeler_dom"/>
</dbReference>
<accession>A0A0J7YLL5</accession>
<dbReference type="Proteomes" id="UP000035740">
    <property type="component" value="Unassembled WGS sequence"/>
</dbReference>
<keyword evidence="2" id="KW-0732">Signal</keyword>
<sequence>MMNYGLVLLFTVSCLQWIAIESHPNGSPVCDATADELRKMSEPDGDPSSNAFSIDVQQKPDGQKDYEIRLIGDDYRGFLLYVEGDDGNRVGEWKSAKYLKAVSNKECNDGSTITQVNKNPKTKDTVFTWTPPEDL</sequence>
<gene>
    <name evidence="4" type="ORF">BVRB_019630</name>
</gene>
<evidence type="ECO:0000259" key="3">
    <source>
        <dbReference type="Pfam" id="PF02014"/>
    </source>
</evidence>
<feature type="region of interest" description="Disordered" evidence="1">
    <location>
        <begin position="38"/>
        <end position="60"/>
    </location>
</feature>
<feature type="domain" description="Reelin" evidence="3">
    <location>
        <begin position="48"/>
        <end position="134"/>
    </location>
</feature>
<feature type="non-terminal residue" evidence="4">
    <location>
        <position position="135"/>
    </location>
</feature>
<evidence type="ECO:0000256" key="2">
    <source>
        <dbReference type="SAM" id="SignalP"/>
    </source>
</evidence>
<dbReference type="EMBL" id="KQ130123">
    <property type="protein sequence ID" value="KMS64502.1"/>
    <property type="molecule type" value="Genomic_DNA"/>
</dbReference>
<proteinExistence type="predicted"/>
<dbReference type="AlphaFoldDB" id="A0A0J7YLL5"/>
<organism evidence="4 5">
    <name type="scientific">Beta vulgaris subsp. vulgaris</name>
    <name type="common">Beet</name>
    <dbReference type="NCBI Taxonomy" id="3555"/>
    <lineage>
        <taxon>Eukaryota</taxon>
        <taxon>Viridiplantae</taxon>
        <taxon>Streptophyta</taxon>
        <taxon>Embryophyta</taxon>
        <taxon>Tracheophyta</taxon>
        <taxon>Spermatophyta</taxon>
        <taxon>Magnoliopsida</taxon>
        <taxon>eudicotyledons</taxon>
        <taxon>Gunneridae</taxon>
        <taxon>Pentapetalae</taxon>
        <taxon>Caryophyllales</taxon>
        <taxon>Chenopodiaceae</taxon>
        <taxon>Betoideae</taxon>
        <taxon>Beta</taxon>
    </lineage>
</organism>
<feature type="compositionally biased region" description="Polar residues" evidence="1">
    <location>
        <begin position="47"/>
        <end position="56"/>
    </location>
</feature>
<keyword evidence="5" id="KW-1185">Reference proteome</keyword>
<dbReference type="OrthoDB" id="6418377at2759"/>
<evidence type="ECO:0000313" key="4">
    <source>
        <dbReference type="EMBL" id="KMS64502.1"/>
    </source>
</evidence>
<name>A0A0J7YLL5_BETVV</name>
<feature type="signal peptide" evidence="2">
    <location>
        <begin position="1"/>
        <end position="22"/>
    </location>
</feature>